<dbReference type="SUPFAM" id="SSF53850">
    <property type="entry name" value="Periplasmic binding protein-like II"/>
    <property type="match status" value="1"/>
</dbReference>
<dbReference type="Gene3D" id="3.40.190.10">
    <property type="entry name" value="Periplasmic binding protein-like II"/>
    <property type="match status" value="2"/>
</dbReference>
<evidence type="ECO:0000313" key="4">
    <source>
        <dbReference type="EMBL" id="MFC6659056.1"/>
    </source>
</evidence>
<sequence length="276" mass="29522">MRAFTVQGTLRGLPLTAEAVALVYNPRVIPRAPATWAELERVAAAEVQAGRLGLALDLTSAYTQAGVFQAYGASPFGPKGTSDLGLAAPGAVQAGTFLRELGKISGMVSGLNDRAALVAFGDGRLAMWVTGPWNLGRLQQTGRDVRSAPLPPLPGAAGPWQPFVGRQGVMVAARRPHQKEALALARALTTETSQVTLYRAGDARRPVQPPAPRWRRKSRPWAALTRPSGPACLFLPFPKWPRSGGPGIRPCAACRLRRPRACAPSWMRPCGRSARR</sequence>
<proteinExistence type="inferred from homology"/>
<evidence type="ECO:0000313" key="5">
    <source>
        <dbReference type="Proteomes" id="UP001596317"/>
    </source>
</evidence>
<dbReference type="InterPro" id="IPR006059">
    <property type="entry name" value="SBP"/>
</dbReference>
<keyword evidence="2" id="KW-0813">Transport</keyword>
<reference evidence="5" key="1">
    <citation type="journal article" date="2019" name="Int. J. Syst. Evol. Microbiol.">
        <title>The Global Catalogue of Microorganisms (GCM) 10K type strain sequencing project: providing services to taxonomists for standard genome sequencing and annotation.</title>
        <authorList>
            <consortium name="The Broad Institute Genomics Platform"/>
            <consortium name="The Broad Institute Genome Sequencing Center for Infectious Disease"/>
            <person name="Wu L."/>
            <person name="Ma J."/>
        </authorList>
    </citation>
    <scope>NUCLEOTIDE SEQUENCE [LARGE SCALE GENOMIC DNA]</scope>
    <source>
        <strain evidence="5">CCUG 63830</strain>
    </source>
</reference>
<dbReference type="EMBL" id="JBHSWB010000001">
    <property type="protein sequence ID" value="MFC6659056.1"/>
    <property type="molecule type" value="Genomic_DNA"/>
</dbReference>
<keyword evidence="5" id="KW-1185">Reference proteome</keyword>
<evidence type="ECO:0000256" key="3">
    <source>
        <dbReference type="ARBA" id="ARBA00022729"/>
    </source>
</evidence>
<accession>A0ABW1ZDY0</accession>
<dbReference type="Proteomes" id="UP001596317">
    <property type="component" value="Unassembled WGS sequence"/>
</dbReference>
<keyword evidence="3" id="KW-0732">Signal</keyword>
<evidence type="ECO:0000256" key="2">
    <source>
        <dbReference type="ARBA" id="ARBA00022448"/>
    </source>
</evidence>
<dbReference type="RefSeq" id="WP_380053512.1">
    <property type="nucleotide sequence ID" value="NZ_JBHSWB010000001.1"/>
</dbReference>
<dbReference type="Pfam" id="PF13416">
    <property type="entry name" value="SBP_bac_8"/>
    <property type="match status" value="1"/>
</dbReference>
<comment type="caution">
    <text evidence="4">The sequence shown here is derived from an EMBL/GenBank/DDBJ whole genome shotgun (WGS) entry which is preliminary data.</text>
</comment>
<protein>
    <submittedName>
        <fullName evidence="4">Extracellular solute-binding protein</fullName>
    </submittedName>
</protein>
<dbReference type="PANTHER" id="PTHR30061">
    <property type="entry name" value="MALTOSE-BINDING PERIPLASMIC PROTEIN"/>
    <property type="match status" value="1"/>
</dbReference>
<dbReference type="PANTHER" id="PTHR30061:SF50">
    <property type="entry name" value="MALTOSE_MALTODEXTRIN-BINDING PERIPLASMIC PROTEIN"/>
    <property type="match status" value="1"/>
</dbReference>
<evidence type="ECO:0000256" key="1">
    <source>
        <dbReference type="ARBA" id="ARBA00008520"/>
    </source>
</evidence>
<comment type="similarity">
    <text evidence="1">Belongs to the bacterial solute-binding protein 1 family.</text>
</comment>
<name>A0ABW1ZDY0_9DEIO</name>
<organism evidence="4 5">
    <name type="scientific">Deinococcus multiflagellatus</name>
    <dbReference type="NCBI Taxonomy" id="1656887"/>
    <lineage>
        <taxon>Bacteria</taxon>
        <taxon>Thermotogati</taxon>
        <taxon>Deinococcota</taxon>
        <taxon>Deinococci</taxon>
        <taxon>Deinococcales</taxon>
        <taxon>Deinococcaceae</taxon>
        <taxon>Deinococcus</taxon>
    </lineage>
</organism>
<gene>
    <name evidence="4" type="ORF">ACFP90_00805</name>
</gene>